<protein>
    <submittedName>
        <fullName evidence="2">Uncharacterized protein</fullName>
    </submittedName>
</protein>
<feature type="compositionally biased region" description="Low complexity" evidence="1">
    <location>
        <begin position="7"/>
        <end position="20"/>
    </location>
</feature>
<comment type="caution">
    <text evidence="2">The sequence shown here is derived from an EMBL/GenBank/DDBJ whole genome shotgun (WGS) entry which is preliminary data.</text>
</comment>
<dbReference type="Proteomes" id="UP000320338">
    <property type="component" value="Unassembled WGS sequence"/>
</dbReference>
<feature type="compositionally biased region" description="Basic and acidic residues" evidence="1">
    <location>
        <begin position="21"/>
        <end position="39"/>
    </location>
</feature>
<reference evidence="2 3" key="1">
    <citation type="submission" date="2019-06" db="EMBL/GenBank/DDBJ databases">
        <title>Whole genome shotgun sequence of Pseudonocardia hydrocarbonoxydans NBRC 14498.</title>
        <authorList>
            <person name="Hosoyama A."/>
            <person name="Uohara A."/>
            <person name="Ohji S."/>
            <person name="Ichikawa N."/>
        </authorList>
    </citation>
    <scope>NUCLEOTIDE SEQUENCE [LARGE SCALE GENOMIC DNA]</scope>
    <source>
        <strain evidence="2 3">NBRC 14498</strain>
    </source>
</reference>
<name>A0A4Y3WV75_9PSEU</name>
<dbReference type="EMBL" id="BJNG01000057">
    <property type="protein sequence ID" value="GEC22782.1"/>
    <property type="molecule type" value="Genomic_DNA"/>
</dbReference>
<evidence type="ECO:0000313" key="2">
    <source>
        <dbReference type="EMBL" id="GEC22782.1"/>
    </source>
</evidence>
<proteinExistence type="predicted"/>
<dbReference type="AlphaFoldDB" id="A0A4Y3WV75"/>
<evidence type="ECO:0000313" key="3">
    <source>
        <dbReference type="Proteomes" id="UP000320338"/>
    </source>
</evidence>
<keyword evidence="3" id="KW-1185">Reference proteome</keyword>
<sequence length="86" mass="9576">MTDMSRTSSPNTTSEPNTNTETKHYARQTNEDRERDPRTRRSIAAHLGILIDGSGPASGRPQPTLRAVDLAVEASKIVSGWRWSPW</sequence>
<organism evidence="2 3">
    <name type="scientific">Pseudonocardia hydrocarbonoxydans</name>
    <dbReference type="NCBI Taxonomy" id="76726"/>
    <lineage>
        <taxon>Bacteria</taxon>
        <taxon>Bacillati</taxon>
        <taxon>Actinomycetota</taxon>
        <taxon>Actinomycetes</taxon>
        <taxon>Pseudonocardiales</taxon>
        <taxon>Pseudonocardiaceae</taxon>
        <taxon>Pseudonocardia</taxon>
    </lineage>
</organism>
<evidence type="ECO:0000256" key="1">
    <source>
        <dbReference type="SAM" id="MobiDB-lite"/>
    </source>
</evidence>
<gene>
    <name evidence="2" type="ORF">PHY01_50650</name>
</gene>
<feature type="region of interest" description="Disordered" evidence="1">
    <location>
        <begin position="1"/>
        <end position="42"/>
    </location>
</feature>
<accession>A0A4Y3WV75</accession>